<dbReference type="AlphaFoldDB" id="A0AAD9LQ98"/>
<reference evidence="1" key="1">
    <citation type="submission" date="2023-08" db="EMBL/GenBank/DDBJ databases">
        <title>Reference Genome Resource for the Citrus Pathogen Phytophthora citrophthora.</title>
        <authorList>
            <person name="Moller H."/>
            <person name="Coetzee B."/>
            <person name="Rose L.J."/>
            <person name="Van Niekerk J.M."/>
        </authorList>
    </citation>
    <scope>NUCLEOTIDE SEQUENCE</scope>
    <source>
        <strain evidence="1">STE-U-9442</strain>
    </source>
</reference>
<dbReference type="EMBL" id="JASMQC010000007">
    <property type="protein sequence ID" value="KAK1943477.1"/>
    <property type="molecule type" value="Genomic_DNA"/>
</dbReference>
<protein>
    <submittedName>
        <fullName evidence="1">Uncharacterized protein</fullName>
    </submittedName>
</protein>
<evidence type="ECO:0000313" key="1">
    <source>
        <dbReference type="EMBL" id="KAK1943477.1"/>
    </source>
</evidence>
<gene>
    <name evidence="1" type="ORF">P3T76_004873</name>
</gene>
<name>A0AAD9LQ98_9STRA</name>
<evidence type="ECO:0000313" key="2">
    <source>
        <dbReference type="Proteomes" id="UP001259832"/>
    </source>
</evidence>
<keyword evidence="2" id="KW-1185">Reference proteome</keyword>
<dbReference type="Proteomes" id="UP001259832">
    <property type="component" value="Unassembled WGS sequence"/>
</dbReference>
<accession>A0AAD9LQ98</accession>
<sequence>MCSWHHQHYSTTIARRRPNRFDTNTVQCPFESRSLSAKDSPADIRSFDQHRLISIGNRSATKGAARSRRRMSTERLVPGDGHNLVVLARLEATGLKTVSGYSSSYDDVFPTALDGISRSCNPSLHKNRLMKFMCLSRREFKFCVDVLNQTVEDFFPCLPCYGCGYLWCFTTCGLSLCFSEPCTKQLSNNLELVLRRLNNREELLYRGVVWSLKRGQRTHTSWIEIAQLVYE</sequence>
<organism evidence="1 2">
    <name type="scientific">Phytophthora citrophthora</name>
    <dbReference type="NCBI Taxonomy" id="4793"/>
    <lineage>
        <taxon>Eukaryota</taxon>
        <taxon>Sar</taxon>
        <taxon>Stramenopiles</taxon>
        <taxon>Oomycota</taxon>
        <taxon>Peronosporomycetes</taxon>
        <taxon>Peronosporales</taxon>
        <taxon>Peronosporaceae</taxon>
        <taxon>Phytophthora</taxon>
    </lineage>
</organism>
<comment type="caution">
    <text evidence="1">The sequence shown here is derived from an EMBL/GenBank/DDBJ whole genome shotgun (WGS) entry which is preliminary data.</text>
</comment>
<proteinExistence type="predicted"/>